<sequence length="328" mass="35173">MSPSKTLAVSPSEASAISFRELRMEFRRRRSRPLVALDSLTLDVAPGQVFGLLGPNGSGKTTSVNLLCGLLRPTGGTVLVEGIDVRDDVTAVRARLGVVPQETALYNDLSADENLSFHARLYGVARAQRRTRINEVLELVGLEERRGDRVGTYSGGMQRRLALARALLAQPSVVVLDEPTLGVDVQSRAALWERVRRIASDGGTVLLTTNYMEEAQALADNLAILDHGALIATGTPDQLRGRLGKTFIDVRCSRPDPGLEHLAGVTGVSWHDGVAAVAADDSPATTRAILDWFAEHDPGAALVGVRRPDLNDVFLDLTGKALRDGGES</sequence>
<gene>
    <name evidence="4" type="ORF">AAM4_0311</name>
</gene>
<keyword evidence="1" id="KW-0547">Nucleotide-binding</keyword>
<dbReference type="SUPFAM" id="SSF52540">
    <property type="entry name" value="P-loop containing nucleoside triphosphate hydrolases"/>
    <property type="match status" value="1"/>
</dbReference>
<dbReference type="GO" id="GO:0005524">
    <property type="term" value="F:ATP binding"/>
    <property type="evidence" value="ECO:0007669"/>
    <property type="project" value="UniProtKB-KW"/>
</dbReference>
<dbReference type="InterPro" id="IPR003593">
    <property type="entry name" value="AAA+_ATPase"/>
</dbReference>
<name>A0A1L7RFW5_9ACTO</name>
<dbReference type="SMART" id="SM00382">
    <property type="entry name" value="AAA"/>
    <property type="match status" value="1"/>
</dbReference>
<evidence type="ECO:0000256" key="2">
    <source>
        <dbReference type="ARBA" id="ARBA00022840"/>
    </source>
</evidence>
<dbReference type="Gene3D" id="3.40.50.300">
    <property type="entry name" value="P-loop containing nucleotide triphosphate hydrolases"/>
    <property type="match status" value="1"/>
</dbReference>
<dbReference type="PROSITE" id="PS50893">
    <property type="entry name" value="ABC_TRANSPORTER_2"/>
    <property type="match status" value="1"/>
</dbReference>
<dbReference type="GO" id="GO:0016887">
    <property type="term" value="F:ATP hydrolysis activity"/>
    <property type="evidence" value="ECO:0007669"/>
    <property type="project" value="InterPro"/>
</dbReference>
<dbReference type="PROSITE" id="PS00211">
    <property type="entry name" value="ABC_TRANSPORTER_1"/>
    <property type="match status" value="1"/>
</dbReference>
<proteinExistence type="predicted"/>
<dbReference type="PANTHER" id="PTHR43582">
    <property type="entry name" value="LINEARMYCIN RESISTANCE ATP-BINDING PROTEIN LNRL"/>
    <property type="match status" value="1"/>
</dbReference>
<dbReference type="InterPro" id="IPR003439">
    <property type="entry name" value="ABC_transporter-like_ATP-bd"/>
</dbReference>
<keyword evidence="2 4" id="KW-0067">ATP-binding</keyword>
<dbReference type="EMBL" id="LK995470">
    <property type="protein sequence ID" value="CED90206.1"/>
    <property type="molecule type" value="Genomic_DNA"/>
</dbReference>
<reference evidence="4" key="1">
    <citation type="submission" date="2014-07" db="EMBL/GenBank/DDBJ databases">
        <authorList>
            <person name="Zhang J.E."/>
            <person name="Yang H."/>
            <person name="Guo J."/>
            <person name="Deng Z."/>
            <person name="Luo H."/>
            <person name="Luo M."/>
            <person name="Zhao B."/>
        </authorList>
    </citation>
    <scope>NUCLEOTIDE SEQUENCE</scope>
    <source>
        <strain evidence="4">AM4</strain>
    </source>
</reference>
<dbReference type="RefSeq" id="WP_210578507.1">
    <property type="nucleotide sequence ID" value="NZ_LK995470.1"/>
</dbReference>
<dbReference type="PANTHER" id="PTHR43582:SF2">
    <property type="entry name" value="LINEARMYCIN RESISTANCE ATP-BINDING PROTEIN LNRL"/>
    <property type="match status" value="1"/>
</dbReference>
<evidence type="ECO:0000256" key="1">
    <source>
        <dbReference type="ARBA" id="ARBA00022741"/>
    </source>
</evidence>
<dbReference type="Pfam" id="PF00005">
    <property type="entry name" value="ABC_tran"/>
    <property type="match status" value="1"/>
</dbReference>
<protein>
    <submittedName>
        <fullName evidence="4">Nod factor export ATP-binding protein I</fullName>
    </submittedName>
</protein>
<evidence type="ECO:0000313" key="4">
    <source>
        <dbReference type="EMBL" id="CED90206.1"/>
    </source>
</evidence>
<dbReference type="AlphaFoldDB" id="A0A1L7RFW5"/>
<dbReference type="InterPro" id="IPR027417">
    <property type="entry name" value="P-loop_NTPase"/>
</dbReference>
<evidence type="ECO:0000259" key="3">
    <source>
        <dbReference type="PROSITE" id="PS50893"/>
    </source>
</evidence>
<dbReference type="InterPro" id="IPR017871">
    <property type="entry name" value="ABC_transporter-like_CS"/>
</dbReference>
<feature type="domain" description="ABC transporter" evidence="3">
    <location>
        <begin position="22"/>
        <end position="252"/>
    </location>
</feature>
<accession>A0A1L7RFW5</accession>
<organism evidence="4">
    <name type="scientific">Actinomyces succiniciruminis</name>
    <dbReference type="NCBI Taxonomy" id="1522002"/>
    <lineage>
        <taxon>Bacteria</taxon>
        <taxon>Bacillati</taxon>
        <taxon>Actinomycetota</taxon>
        <taxon>Actinomycetes</taxon>
        <taxon>Actinomycetales</taxon>
        <taxon>Actinomycetaceae</taxon>
        <taxon>Actinomyces</taxon>
    </lineage>
</organism>